<dbReference type="SUPFAM" id="SSF57701">
    <property type="entry name" value="Zn2/Cys6 DNA-binding domain"/>
    <property type="match status" value="1"/>
</dbReference>
<evidence type="ECO:0000256" key="3">
    <source>
        <dbReference type="SAM" id="Phobius"/>
    </source>
</evidence>
<feature type="domain" description="Zn(2)-C6 fungal-type" evidence="4">
    <location>
        <begin position="6"/>
        <end position="34"/>
    </location>
</feature>
<feature type="transmembrane region" description="Helical" evidence="3">
    <location>
        <begin position="492"/>
        <end position="513"/>
    </location>
</feature>
<dbReference type="GO" id="GO:0008270">
    <property type="term" value="F:zinc ion binding"/>
    <property type="evidence" value="ECO:0007669"/>
    <property type="project" value="InterPro"/>
</dbReference>
<dbReference type="Gene3D" id="4.10.240.10">
    <property type="entry name" value="Zn(2)-C6 fungal-type DNA-binding domain"/>
    <property type="match status" value="1"/>
</dbReference>
<reference evidence="5" key="1">
    <citation type="submission" date="2021-04" db="EMBL/GenBank/DDBJ databases">
        <title>Draft genome of Fusarium avenaceum strain F156N33, isolated from an atmospheric sample in Virginia.</title>
        <authorList>
            <person name="Yang S."/>
            <person name="Vinatzer B.A."/>
            <person name="Coleman J."/>
        </authorList>
    </citation>
    <scope>NUCLEOTIDE SEQUENCE</scope>
    <source>
        <strain evidence="5">F156N33</strain>
    </source>
</reference>
<gene>
    <name evidence="5" type="ORF">KAF25_002937</name>
</gene>
<evidence type="ECO:0000313" key="6">
    <source>
        <dbReference type="Proteomes" id="UP000782241"/>
    </source>
</evidence>
<keyword evidence="2" id="KW-0539">Nucleus</keyword>
<dbReference type="PROSITE" id="PS00463">
    <property type="entry name" value="ZN2_CY6_FUNGAL_1"/>
    <property type="match status" value="1"/>
</dbReference>
<dbReference type="PANTHER" id="PTHR37534:SF39">
    <property type="entry name" value="TRANSCRIPTION FACTOR DOMAIN-CONTAINING PROTEIN"/>
    <property type="match status" value="1"/>
</dbReference>
<evidence type="ECO:0000256" key="2">
    <source>
        <dbReference type="ARBA" id="ARBA00023242"/>
    </source>
</evidence>
<dbReference type="GO" id="GO:0045944">
    <property type="term" value="P:positive regulation of transcription by RNA polymerase II"/>
    <property type="evidence" value="ECO:0007669"/>
    <property type="project" value="TreeGrafter"/>
</dbReference>
<dbReference type="InterPro" id="IPR036864">
    <property type="entry name" value="Zn2-C6_fun-type_DNA-bd_sf"/>
</dbReference>
<protein>
    <recommendedName>
        <fullName evidence="4">Zn(2)-C6 fungal-type domain-containing protein</fullName>
    </recommendedName>
</protein>
<dbReference type="Pfam" id="PF11951">
    <property type="entry name" value="Fungal_trans_2"/>
    <property type="match status" value="1"/>
</dbReference>
<evidence type="ECO:0000256" key="1">
    <source>
        <dbReference type="ARBA" id="ARBA00004123"/>
    </source>
</evidence>
<dbReference type="InterPro" id="IPR001138">
    <property type="entry name" value="Zn2Cys6_DnaBD"/>
</dbReference>
<keyword evidence="6" id="KW-1185">Reference proteome</keyword>
<dbReference type="Proteomes" id="UP000782241">
    <property type="component" value="Unassembled WGS sequence"/>
</dbReference>
<dbReference type="InterPro" id="IPR021858">
    <property type="entry name" value="Fun_TF"/>
</dbReference>
<comment type="caution">
    <text evidence="5">The sequence shown here is derived from an EMBL/GenBank/DDBJ whole genome shotgun (WGS) entry which is preliminary data.</text>
</comment>
<dbReference type="InterPro" id="IPR025363">
    <property type="entry name" value="DUF4267"/>
</dbReference>
<evidence type="ECO:0000313" key="5">
    <source>
        <dbReference type="EMBL" id="KAG5660331.1"/>
    </source>
</evidence>
<accession>A0A9P7KVE2</accession>
<evidence type="ECO:0000259" key="4">
    <source>
        <dbReference type="PROSITE" id="PS50048"/>
    </source>
</evidence>
<dbReference type="GO" id="GO:0000981">
    <property type="term" value="F:DNA-binding transcription factor activity, RNA polymerase II-specific"/>
    <property type="evidence" value="ECO:0007669"/>
    <property type="project" value="InterPro"/>
</dbReference>
<dbReference type="PROSITE" id="PS50048">
    <property type="entry name" value="ZN2_CY6_FUNGAL_2"/>
    <property type="match status" value="1"/>
</dbReference>
<dbReference type="PANTHER" id="PTHR37534">
    <property type="entry name" value="TRANSCRIPTIONAL ACTIVATOR PROTEIN UGA3"/>
    <property type="match status" value="1"/>
</dbReference>
<dbReference type="EMBL" id="JAGPUO010000009">
    <property type="protein sequence ID" value="KAG5660331.1"/>
    <property type="molecule type" value="Genomic_DNA"/>
</dbReference>
<dbReference type="Pfam" id="PF14087">
    <property type="entry name" value="DUF4267"/>
    <property type="match status" value="1"/>
</dbReference>
<feature type="transmembrane region" description="Helical" evidence="3">
    <location>
        <begin position="543"/>
        <end position="560"/>
    </location>
</feature>
<dbReference type="CDD" id="cd00067">
    <property type="entry name" value="GAL4"/>
    <property type="match status" value="1"/>
</dbReference>
<keyword evidence="3" id="KW-0472">Membrane</keyword>
<proteinExistence type="predicted"/>
<dbReference type="AlphaFoldDB" id="A0A9P7KVE2"/>
<keyword evidence="3" id="KW-1133">Transmembrane helix</keyword>
<dbReference type="GO" id="GO:0000976">
    <property type="term" value="F:transcription cis-regulatory region binding"/>
    <property type="evidence" value="ECO:0007669"/>
    <property type="project" value="TreeGrafter"/>
</dbReference>
<name>A0A9P7KVE2_9HYPO</name>
<dbReference type="SMART" id="SM00066">
    <property type="entry name" value="GAL4"/>
    <property type="match status" value="1"/>
</dbReference>
<organism evidence="5 6">
    <name type="scientific">Fusarium avenaceum</name>
    <dbReference type="NCBI Taxonomy" id="40199"/>
    <lineage>
        <taxon>Eukaryota</taxon>
        <taxon>Fungi</taxon>
        <taxon>Dikarya</taxon>
        <taxon>Ascomycota</taxon>
        <taxon>Pezizomycotina</taxon>
        <taxon>Sordariomycetes</taxon>
        <taxon>Hypocreomycetidae</taxon>
        <taxon>Hypocreales</taxon>
        <taxon>Nectriaceae</taxon>
        <taxon>Fusarium</taxon>
        <taxon>Fusarium tricinctum species complex</taxon>
    </lineage>
</organism>
<feature type="transmembrane region" description="Helical" evidence="3">
    <location>
        <begin position="593"/>
        <end position="612"/>
    </location>
</feature>
<dbReference type="GO" id="GO:0005634">
    <property type="term" value="C:nucleus"/>
    <property type="evidence" value="ECO:0007669"/>
    <property type="project" value="UniProtKB-SubCell"/>
</dbReference>
<sequence>MKTRRGCWTCTGRKIQCDGNRPTCNTCGRSQLICQGYEPRLSWPKDNDKKRAILCDSASHVVFFPNTRNTPDKLFFINTARQDVELYQCSSLQIHQRHALMSSPKSLKPPQLCASQNDLFQYFHDKAHVSLATFGMTPLQIHDLLMSMVLANSTTPDSALVCAIMAYSSLHRHGLNEEAMRLKIQAIHFLSTTVQTGQMSSLHAAQHVATSMLLGSSENLLLSESSGEWLWHTWGAMDVIQATQLKDQSCQLLIDWANYHHTISQFTMRHWRHKSLASTSLSVNSRPSQSSLYPPLTQYRPNPPSSNPTFAVLNLLSEACSTLVDSRDSISHRPDYPNSVQILLKKLEDISVTPVPTGTDPETSFAIDLYQLATRIYIARATATPSEAPAMLDSLIGALFNGPVKTCNCQHFFPLLILACEARKDEQRVAILNLIDRTQRDTRIRSIKGVTNAIQSIWVHQDLHADGDLTALKFIDFQNWTNLSASTMPHPIIFNGSLGLGLMLFSFGLNATFRPVAHLKNLELPVPTEPEARKLSHALMRIWGIRNISIGLLVGIIWTTNDETLMGKALAITLGIPITDGFVSRLLTGGGELQHWVFPPVLVVMIAGLFGWF</sequence>
<comment type="subcellular location">
    <subcellularLocation>
        <location evidence="1">Nucleus</location>
    </subcellularLocation>
</comment>
<keyword evidence="3" id="KW-0812">Transmembrane</keyword>
<dbReference type="Pfam" id="PF00172">
    <property type="entry name" value="Zn_clus"/>
    <property type="match status" value="1"/>
</dbReference>